<gene>
    <name evidence="2" type="ORF">OTU49_012592</name>
</gene>
<comment type="caution">
    <text evidence="2">The sequence shown here is derived from an EMBL/GenBank/DDBJ whole genome shotgun (WGS) entry which is preliminary data.</text>
</comment>
<dbReference type="EMBL" id="JARKIK010000098">
    <property type="protein sequence ID" value="KAK8721833.1"/>
    <property type="molecule type" value="Genomic_DNA"/>
</dbReference>
<proteinExistence type="predicted"/>
<dbReference type="GO" id="GO:0005634">
    <property type="term" value="C:nucleus"/>
    <property type="evidence" value="ECO:0007669"/>
    <property type="project" value="TreeGrafter"/>
</dbReference>
<name>A0AAW0VXM8_CHEQU</name>
<dbReference type="PANTHER" id="PTHR19303:SF59">
    <property type="entry name" value="HTH CENPB-TYPE DOMAIN-CONTAINING PROTEIN"/>
    <property type="match status" value="1"/>
</dbReference>
<protein>
    <recommendedName>
        <fullName evidence="1">DDE-1 domain-containing protein</fullName>
    </recommendedName>
</protein>
<accession>A0AAW0VXM8</accession>
<dbReference type="Proteomes" id="UP001445076">
    <property type="component" value="Unassembled WGS sequence"/>
</dbReference>
<dbReference type="AlphaFoldDB" id="A0AAW0VXM8"/>
<dbReference type="InterPro" id="IPR004875">
    <property type="entry name" value="DDE_SF_endonuclease_dom"/>
</dbReference>
<evidence type="ECO:0000313" key="2">
    <source>
        <dbReference type="EMBL" id="KAK8721833.1"/>
    </source>
</evidence>
<feature type="domain" description="DDE-1" evidence="1">
    <location>
        <begin position="55"/>
        <end position="162"/>
    </location>
</feature>
<organism evidence="2 3">
    <name type="scientific">Cherax quadricarinatus</name>
    <name type="common">Australian red claw crayfish</name>
    <dbReference type="NCBI Taxonomy" id="27406"/>
    <lineage>
        <taxon>Eukaryota</taxon>
        <taxon>Metazoa</taxon>
        <taxon>Ecdysozoa</taxon>
        <taxon>Arthropoda</taxon>
        <taxon>Crustacea</taxon>
        <taxon>Multicrustacea</taxon>
        <taxon>Malacostraca</taxon>
        <taxon>Eumalacostraca</taxon>
        <taxon>Eucarida</taxon>
        <taxon>Decapoda</taxon>
        <taxon>Pleocyemata</taxon>
        <taxon>Astacidea</taxon>
        <taxon>Parastacoidea</taxon>
        <taxon>Parastacidae</taxon>
        <taxon>Cherax</taxon>
    </lineage>
</organism>
<dbReference type="PANTHER" id="PTHR19303">
    <property type="entry name" value="TRANSPOSON"/>
    <property type="match status" value="1"/>
</dbReference>
<keyword evidence="3" id="KW-1185">Reference proteome</keyword>
<reference evidence="2 3" key="1">
    <citation type="journal article" date="2024" name="BMC Genomics">
        <title>Genome assembly of redclaw crayfish (Cherax quadricarinatus) provides insights into its immune adaptation and hypoxia tolerance.</title>
        <authorList>
            <person name="Liu Z."/>
            <person name="Zheng J."/>
            <person name="Li H."/>
            <person name="Fang K."/>
            <person name="Wang S."/>
            <person name="He J."/>
            <person name="Zhou D."/>
            <person name="Weng S."/>
            <person name="Chi M."/>
            <person name="Gu Z."/>
            <person name="He J."/>
            <person name="Li F."/>
            <person name="Wang M."/>
        </authorList>
    </citation>
    <scope>NUCLEOTIDE SEQUENCE [LARGE SCALE GENOMIC DNA]</scope>
    <source>
        <strain evidence="2">ZL_2023a</strain>
    </source>
</reference>
<evidence type="ECO:0000313" key="3">
    <source>
        <dbReference type="Proteomes" id="UP001445076"/>
    </source>
</evidence>
<dbReference type="InterPro" id="IPR050863">
    <property type="entry name" value="CenT-Element_Derived"/>
</dbReference>
<dbReference type="Pfam" id="PF03184">
    <property type="entry name" value="DDE_1"/>
    <property type="match status" value="1"/>
</dbReference>
<evidence type="ECO:0000259" key="1">
    <source>
        <dbReference type="Pfam" id="PF03184"/>
    </source>
</evidence>
<dbReference type="GO" id="GO:0003677">
    <property type="term" value="F:DNA binding"/>
    <property type="evidence" value="ECO:0007669"/>
    <property type="project" value="TreeGrafter"/>
</dbReference>
<sequence>MIFECEFRKIVNDGGYTPPQQIFSVDETGLYWKRLPSRTNIRGNEETTPGLKASKDRLELLLGGNAVEDLKLKPMLVYHLKTPWAIKKFEPNFPMIWLANKIARITKSIFKHRFSTYFCPTVEKYCTEKNLPHKALLDNATCHPSTLRKISKHIKVVSLDNHIIHSTNGTRCY</sequence>